<gene>
    <name evidence="1" type="ORF">NCTC12264_01985</name>
</gene>
<sequence>MKKLFILSDENAKRLKEISTKENKSMSKIVNLLIENYFKDTEVEKSISQSIEKLNFSEDEKSKNHKIIKIKIAEKEYDILKKFALKENLNNVARYIKYLISLKIYADNSLSNLELKELDKARNEFNMLGKNLNQILKILHSRTSTNEKQNSSIKNLNELLEDINSKQNILYSKINSFIQTNKKRF</sequence>
<dbReference type="EMBL" id="UFUZ01000003">
    <property type="protein sequence ID" value="SUX41167.1"/>
    <property type="molecule type" value="Genomic_DNA"/>
</dbReference>
<name>A0A381F3U7_CAMUP</name>
<evidence type="ECO:0000313" key="2">
    <source>
        <dbReference type="Proteomes" id="UP000254161"/>
    </source>
</evidence>
<proteinExistence type="predicted"/>
<reference evidence="1 2" key="1">
    <citation type="submission" date="2018-06" db="EMBL/GenBank/DDBJ databases">
        <authorList>
            <consortium name="Pathogen Informatics"/>
            <person name="Doyle S."/>
        </authorList>
    </citation>
    <scope>NUCLEOTIDE SEQUENCE [LARGE SCALE GENOMIC DNA]</scope>
    <source>
        <strain evidence="1 2">NCTC12264</strain>
    </source>
</reference>
<dbReference type="RefSeq" id="WP_039883077.1">
    <property type="nucleotide sequence ID" value="NZ_JANKIR010000022.1"/>
</dbReference>
<protein>
    <submittedName>
        <fullName evidence="1">Cpp18</fullName>
    </submittedName>
</protein>
<accession>A0A381F3U7</accession>
<evidence type="ECO:0000313" key="1">
    <source>
        <dbReference type="EMBL" id="SUX41167.1"/>
    </source>
</evidence>
<dbReference type="Proteomes" id="UP000254161">
    <property type="component" value="Unassembled WGS sequence"/>
</dbReference>
<dbReference type="AlphaFoldDB" id="A0A381F3U7"/>
<organism evidence="1 2">
    <name type="scientific">Campylobacter upsaliensis</name>
    <dbReference type="NCBI Taxonomy" id="28080"/>
    <lineage>
        <taxon>Bacteria</taxon>
        <taxon>Pseudomonadati</taxon>
        <taxon>Campylobacterota</taxon>
        <taxon>Epsilonproteobacteria</taxon>
        <taxon>Campylobacterales</taxon>
        <taxon>Campylobacteraceae</taxon>
        <taxon>Campylobacter</taxon>
    </lineage>
</organism>